<dbReference type="EMBL" id="JAVXUP010001671">
    <property type="protein sequence ID" value="KAK3009163.1"/>
    <property type="molecule type" value="Genomic_DNA"/>
</dbReference>
<reference evidence="1" key="1">
    <citation type="submission" date="2022-12" db="EMBL/GenBank/DDBJ databases">
        <title>Draft genome assemblies for two species of Escallonia (Escalloniales).</title>
        <authorList>
            <person name="Chanderbali A."/>
            <person name="Dervinis C."/>
            <person name="Anghel I."/>
            <person name="Soltis D."/>
            <person name="Soltis P."/>
            <person name="Zapata F."/>
        </authorList>
    </citation>
    <scope>NUCLEOTIDE SEQUENCE</scope>
    <source>
        <strain evidence="1">UCBG64.0493</strain>
        <tissue evidence="1">Leaf</tissue>
    </source>
</reference>
<sequence>MWRQIERLLVGVITGVEANTGQTQSNSLARGRGMAKPCVEYVELILLEPIVFETFQATFELGRNRTTSFGRPDNPCKANLALKCKRRLRQRDLRKRCQYGGPFVATDLGAPIDPLVGIPSDHRSYSRDA</sequence>
<dbReference type="AlphaFoldDB" id="A0AA89AP71"/>
<keyword evidence="2" id="KW-1185">Reference proteome</keyword>
<protein>
    <submittedName>
        <fullName evidence="1">Uncharacterized protein</fullName>
    </submittedName>
</protein>
<gene>
    <name evidence="1" type="ORF">RJ639_014063</name>
</gene>
<proteinExistence type="predicted"/>
<comment type="caution">
    <text evidence="1">The sequence shown here is derived from an EMBL/GenBank/DDBJ whole genome shotgun (WGS) entry which is preliminary data.</text>
</comment>
<dbReference type="Proteomes" id="UP001188597">
    <property type="component" value="Unassembled WGS sequence"/>
</dbReference>
<name>A0AA89AP71_9ASTE</name>
<evidence type="ECO:0000313" key="1">
    <source>
        <dbReference type="EMBL" id="KAK3009163.1"/>
    </source>
</evidence>
<accession>A0AA89AP71</accession>
<organism evidence="1 2">
    <name type="scientific">Escallonia herrerae</name>
    <dbReference type="NCBI Taxonomy" id="1293975"/>
    <lineage>
        <taxon>Eukaryota</taxon>
        <taxon>Viridiplantae</taxon>
        <taxon>Streptophyta</taxon>
        <taxon>Embryophyta</taxon>
        <taxon>Tracheophyta</taxon>
        <taxon>Spermatophyta</taxon>
        <taxon>Magnoliopsida</taxon>
        <taxon>eudicotyledons</taxon>
        <taxon>Gunneridae</taxon>
        <taxon>Pentapetalae</taxon>
        <taxon>asterids</taxon>
        <taxon>campanulids</taxon>
        <taxon>Escalloniales</taxon>
        <taxon>Escalloniaceae</taxon>
        <taxon>Escallonia</taxon>
    </lineage>
</organism>
<evidence type="ECO:0000313" key="2">
    <source>
        <dbReference type="Proteomes" id="UP001188597"/>
    </source>
</evidence>